<evidence type="ECO:0000256" key="6">
    <source>
        <dbReference type="ARBA" id="ARBA00022679"/>
    </source>
</evidence>
<evidence type="ECO:0000256" key="14">
    <source>
        <dbReference type="ARBA" id="ARBA00049494"/>
    </source>
</evidence>
<evidence type="ECO:0000313" key="18">
    <source>
        <dbReference type="Proteomes" id="UP000618460"/>
    </source>
</evidence>
<evidence type="ECO:0000256" key="8">
    <source>
        <dbReference type="ARBA" id="ARBA00022741"/>
    </source>
</evidence>
<dbReference type="SUPFAM" id="SSF82114">
    <property type="entry name" value="Riboflavin kinase-like"/>
    <property type="match status" value="1"/>
</dbReference>
<keyword evidence="9 15" id="KW-0418">Kinase</keyword>
<dbReference type="NCBIfam" id="NF004162">
    <property type="entry name" value="PRK05627.1-5"/>
    <property type="match status" value="1"/>
</dbReference>
<dbReference type="NCBIfam" id="TIGR00083">
    <property type="entry name" value="ribF"/>
    <property type="match status" value="1"/>
</dbReference>
<evidence type="ECO:0000259" key="16">
    <source>
        <dbReference type="SMART" id="SM00904"/>
    </source>
</evidence>
<comment type="pathway">
    <text evidence="3 15">Cofactor biosynthesis; FMN biosynthesis; FMN from riboflavin (ATP route): step 1/1.</text>
</comment>
<dbReference type="InterPro" id="IPR002606">
    <property type="entry name" value="Riboflavin_kinase_bac"/>
</dbReference>
<comment type="catalytic activity">
    <reaction evidence="14 15">
        <text>FMN + ATP + H(+) = FAD + diphosphate</text>
        <dbReference type="Rhea" id="RHEA:17237"/>
        <dbReference type="ChEBI" id="CHEBI:15378"/>
        <dbReference type="ChEBI" id="CHEBI:30616"/>
        <dbReference type="ChEBI" id="CHEBI:33019"/>
        <dbReference type="ChEBI" id="CHEBI:57692"/>
        <dbReference type="ChEBI" id="CHEBI:58210"/>
        <dbReference type="EC" id="2.7.7.2"/>
    </reaction>
</comment>
<dbReference type="EC" id="2.7.7.2" evidence="15"/>
<dbReference type="SMART" id="SM00904">
    <property type="entry name" value="Flavokinase"/>
    <property type="match status" value="1"/>
</dbReference>
<dbReference type="Gene3D" id="2.40.30.30">
    <property type="entry name" value="Riboflavin kinase-like"/>
    <property type="match status" value="1"/>
</dbReference>
<keyword evidence="7 15" id="KW-0548">Nucleotidyltransferase</keyword>
<keyword evidence="4 15" id="KW-0285">Flavoprotein</keyword>
<evidence type="ECO:0000256" key="11">
    <source>
        <dbReference type="ARBA" id="ARBA00022840"/>
    </source>
</evidence>
<evidence type="ECO:0000256" key="12">
    <source>
        <dbReference type="ARBA" id="ARBA00023268"/>
    </source>
</evidence>
<keyword evidence="6 15" id="KW-0808">Transferase</keyword>
<reference evidence="17" key="2">
    <citation type="submission" date="2020-09" db="EMBL/GenBank/DDBJ databases">
        <authorList>
            <person name="Sun Q."/>
            <person name="Zhou Y."/>
        </authorList>
    </citation>
    <scope>NUCLEOTIDE SEQUENCE</scope>
    <source>
        <strain evidence="17">CGMCC 1.6333</strain>
    </source>
</reference>
<dbReference type="PANTHER" id="PTHR22749">
    <property type="entry name" value="RIBOFLAVIN KINASE/FMN ADENYLYLTRANSFERASE"/>
    <property type="match status" value="1"/>
</dbReference>
<comment type="caution">
    <text evidence="17">The sequence shown here is derived from an EMBL/GenBank/DDBJ whole genome shotgun (WGS) entry which is preliminary data.</text>
</comment>
<evidence type="ECO:0000256" key="2">
    <source>
        <dbReference type="ARBA" id="ARBA00004726"/>
    </source>
</evidence>
<keyword evidence="5 15" id="KW-0288">FMN</keyword>
<sequence>MDIISLSYPTQASILNADETVAAIGFFDGVHKGHQKVIQTAKEIAAKQQRKSAVITFSPHPSVVLKKQQKTVHYLTPLTEKKAILEDMGIDILYVITFNEDLSRLSPKEFIQTFINGLHIKHLVAGFDFTYGYMGKGTMETIRDDAEGSFDVTIIDKLDNANKKISSTLIRELLSDGKVYQIKELLGRPFQTSGIVVEGEKRGRTIGFPTANIEIGTDYALPKVGVYAVTVSLANKQIPGMANIGYKPTFHDNTGDQPTVEIHLFDFNEHIYGEKVQIDWHHFIRDEIKFAGVDELIGQLKQDEQQIRQFLPRIFD</sequence>
<evidence type="ECO:0000256" key="3">
    <source>
        <dbReference type="ARBA" id="ARBA00005201"/>
    </source>
</evidence>
<dbReference type="InterPro" id="IPR023465">
    <property type="entry name" value="Riboflavin_kinase_dom_sf"/>
</dbReference>
<dbReference type="EC" id="2.7.1.26" evidence="15"/>
<dbReference type="RefSeq" id="WP_117151885.1">
    <property type="nucleotide sequence ID" value="NZ_BMLG01000001.1"/>
</dbReference>
<dbReference type="GO" id="GO:0006747">
    <property type="term" value="P:FAD biosynthetic process"/>
    <property type="evidence" value="ECO:0007669"/>
    <property type="project" value="UniProtKB-UniRule"/>
</dbReference>
<dbReference type="EMBL" id="BMLG01000001">
    <property type="protein sequence ID" value="GGM21759.1"/>
    <property type="molecule type" value="Genomic_DNA"/>
</dbReference>
<protein>
    <recommendedName>
        <fullName evidence="15">Riboflavin biosynthesis protein</fullName>
    </recommendedName>
    <domain>
        <recommendedName>
            <fullName evidence="15">Riboflavin kinase</fullName>
            <ecNumber evidence="15">2.7.1.26</ecNumber>
        </recommendedName>
        <alternativeName>
            <fullName evidence="15">Flavokinase</fullName>
        </alternativeName>
    </domain>
    <domain>
        <recommendedName>
            <fullName evidence="15">FMN adenylyltransferase</fullName>
            <ecNumber evidence="15">2.7.7.2</ecNumber>
        </recommendedName>
        <alternativeName>
            <fullName evidence="15">FAD pyrophosphorylase</fullName>
        </alternativeName>
        <alternativeName>
            <fullName evidence="15">FAD synthase</fullName>
        </alternativeName>
    </domain>
</protein>
<comment type="function">
    <text evidence="1">Catalyzes the phosphorylation of riboflavin to FMN followed by the adenylation of FMN to FAD.</text>
</comment>
<dbReference type="CDD" id="cd02064">
    <property type="entry name" value="FAD_synthetase_N"/>
    <property type="match status" value="1"/>
</dbReference>
<comment type="catalytic activity">
    <reaction evidence="13 15">
        <text>riboflavin + ATP = FMN + ADP + H(+)</text>
        <dbReference type="Rhea" id="RHEA:14357"/>
        <dbReference type="ChEBI" id="CHEBI:15378"/>
        <dbReference type="ChEBI" id="CHEBI:30616"/>
        <dbReference type="ChEBI" id="CHEBI:57986"/>
        <dbReference type="ChEBI" id="CHEBI:58210"/>
        <dbReference type="ChEBI" id="CHEBI:456216"/>
        <dbReference type="EC" id="2.7.1.26"/>
    </reaction>
</comment>
<keyword evidence="11 15" id="KW-0067">ATP-binding</keyword>
<feature type="domain" description="Riboflavin kinase" evidence="16">
    <location>
        <begin position="185"/>
        <end position="312"/>
    </location>
</feature>
<evidence type="ECO:0000256" key="7">
    <source>
        <dbReference type="ARBA" id="ARBA00022695"/>
    </source>
</evidence>
<keyword evidence="18" id="KW-1185">Reference proteome</keyword>
<name>A0A917TGQ5_9BACI</name>
<comment type="pathway">
    <text evidence="2 15">Cofactor biosynthesis; FAD biosynthesis; FAD from FMN: step 1/1.</text>
</comment>
<dbReference type="GO" id="GO:0003919">
    <property type="term" value="F:FMN adenylyltransferase activity"/>
    <property type="evidence" value="ECO:0007669"/>
    <property type="project" value="UniProtKB-UniRule"/>
</dbReference>
<dbReference type="Pfam" id="PF01687">
    <property type="entry name" value="Flavokinase"/>
    <property type="match status" value="1"/>
</dbReference>
<dbReference type="PANTHER" id="PTHR22749:SF6">
    <property type="entry name" value="RIBOFLAVIN KINASE"/>
    <property type="match status" value="1"/>
</dbReference>
<comment type="similarity">
    <text evidence="15">Belongs to the ribF family.</text>
</comment>
<dbReference type="OrthoDB" id="9803667at2"/>
<keyword evidence="8 15" id="KW-0547">Nucleotide-binding</keyword>
<gene>
    <name evidence="17" type="ORF">GCM10011351_04530</name>
</gene>
<dbReference type="GO" id="GO:0005524">
    <property type="term" value="F:ATP binding"/>
    <property type="evidence" value="ECO:0007669"/>
    <property type="project" value="UniProtKB-UniRule"/>
</dbReference>
<dbReference type="InterPro" id="IPR014729">
    <property type="entry name" value="Rossmann-like_a/b/a_fold"/>
</dbReference>
<evidence type="ECO:0000256" key="9">
    <source>
        <dbReference type="ARBA" id="ARBA00022777"/>
    </source>
</evidence>
<accession>A0A917TGQ5</accession>
<dbReference type="Proteomes" id="UP000618460">
    <property type="component" value="Unassembled WGS sequence"/>
</dbReference>
<dbReference type="FunFam" id="3.40.50.620:FF:000021">
    <property type="entry name" value="Riboflavin biosynthesis protein"/>
    <property type="match status" value="1"/>
</dbReference>
<dbReference type="GO" id="GO:0008531">
    <property type="term" value="F:riboflavin kinase activity"/>
    <property type="evidence" value="ECO:0007669"/>
    <property type="project" value="UniProtKB-UniRule"/>
</dbReference>
<evidence type="ECO:0000256" key="1">
    <source>
        <dbReference type="ARBA" id="ARBA00002121"/>
    </source>
</evidence>
<dbReference type="Pfam" id="PF06574">
    <property type="entry name" value="FAD_syn"/>
    <property type="match status" value="1"/>
</dbReference>
<dbReference type="InterPro" id="IPR015865">
    <property type="entry name" value="Riboflavin_kinase_bac/euk"/>
</dbReference>
<evidence type="ECO:0000256" key="15">
    <source>
        <dbReference type="PIRNR" id="PIRNR004491"/>
    </source>
</evidence>
<evidence type="ECO:0000313" key="17">
    <source>
        <dbReference type="EMBL" id="GGM21759.1"/>
    </source>
</evidence>
<proteinExistence type="inferred from homology"/>
<evidence type="ECO:0000256" key="13">
    <source>
        <dbReference type="ARBA" id="ARBA00047880"/>
    </source>
</evidence>
<reference evidence="17" key="1">
    <citation type="journal article" date="2014" name="Int. J. Syst. Evol. Microbiol.">
        <title>Complete genome sequence of Corynebacterium casei LMG S-19264T (=DSM 44701T), isolated from a smear-ripened cheese.</title>
        <authorList>
            <consortium name="US DOE Joint Genome Institute (JGI-PGF)"/>
            <person name="Walter F."/>
            <person name="Albersmeier A."/>
            <person name="Kalinowski J."/>
            <person name="Ruckert C."/>
        </authorList>
    </citation>
    <scope>NUCLEOTIDE SEQUENCE</scope>
    <source>
        <strain evidence="17">CGMCC 1.6333</strain>
    </source>
</reference>
<dbReference type="FunFam" id="2.40.30.30:FF:000003">
    <property type="entry name" value="Riboflavin biosynthesis protein"/>
    <property type="match status" value="1"/>
</dbReference>
<dbReference type="PIRSF" id="PIRSF004491">
    <property type="entry name" value="FAD_Synth"/>
    <property type="match status" value="1"/>
</dbReference>
<keyword evidence="12" id="KW-0511">Multifunctional enzyme</keyword>
<dbReference type="InterPro" id="IPR023468">
    <property type="entry name" value="Riboflavin_kinase"/>
</dbReference>
<dbReference type="SUPFAM" id="SSF52374">
    <property type="entry name" value="Nucleotidylyl transferase"/>
    <property type="match status" value="1"/>
</dbReference>
<organism evidence="17 18">
    <name type="scientific">Paraliobacillus quinghaiensis</name>
    <dbReference type="NCBI Taxonomy" id="470815"/>
    <lineage>
        <taxon>Bacteria</taxon>
        <taxon>Bacillati</taxon>
        <taxon>Bacillota</taxon>
        <taxon>Bacilli</taxon>
        <taxon>Bacillales</taxon>
        <taxon>Bacillaceae</taxon>
        <taxon>Paraliobacillus</taxon>
    </lineage>
</organism>
<evidence type="ECO:0000256" key="4">
    <source>
        <dbReference type="ARBA" id="ARBA00022630"/>
    </source>
</evidence>
<dbReference type="Gene3D" id="3.40.50.620">
    <property type="entry name" value="HUPs"/>
    <property type="match status" value="1"/>
</dbReference>
<keyword evidence="10 15" id="KW-0274">FAD</keyword>
<evidence type="ECO:0000256" key="5">
    <source>
        <dbReference type="ARBA" id="ARBA00022643"/>
    </source>
</evidence>
<dbReference type="InterPro" id="IPR015864">
    <property type="entry name" value="FAD_synthase"/>
</dbReference>
<dbReference type="AlphaFoldDB" id="A0A917TGQ5"/>
<evidence type="ECO:0000256" key="10">
    <source>
        <dbReference type="ARBA" id="ARBA00022827"/>
    </source>
</evidence>
<dbReference type="GO" id="GO:0009231">
    <property type="term" value="P:riboflavin biosynthetic process"/>
    <property type="evidence" value="ECO:0007669"/>
    <property type="project" value="InterPro"/>
</dbReference>
<dbReference type="NCBIfam" id="NF004160">
    <property type="entry name" value="PRK05627.1-3"/>
    <property type="match status" value="1"/>
</dbReference>
<dbReference type="GO" id="GO:0009398">
    <property type="term" value="P:FMN biosynthetic process"/>
    <property type="evidence" value="ECO:0007669"/>
    <property type="project" value="UniProtKB-UniRule"/>
</dbReference>